<feature type="region of interest" description="Disordered" evidence="1">
    <location>
        <begin position="72"/>
        <end position="92"/>
    </location>
</feature>
<evidence type="ECO:0000313" key="3">
    <source>
        <dbReference type="Proteomes" id="UP000326759"/>
    </source>
</evidence>
<feature type="compositionally biased region" description="Basic and acidic residues" evidence="1">
    <location>
        <begin position="1"/>
        <end position="13"/>
    </location>
</feature>
<keyword evidence="3" id="KW-1185">Reference proteome</keyword>
<comment type="caution">
    <text evidence="2">The sequence shown here is derived from an EMBL/GenBank/DDBJ whole genome shotgun (WGS) entry which is preliminary data.</text>
</comment>
<proteinExistence type="predicted"/>
<organism evidence="2 3">
    <name type="scientific">Armadillidium nasatum</name>
    <dbReference type="NCBI Taxonomy" id="96803"/>
    <lineage>
        <taxon>Eukaryota</taxon>
        <taxon>Metazoa</taxon>
        <taxon>Ecdysozoa</taxon>
        <taxon>Arthropoda</taxon>
        <taxon>Crustacea</taxon>
        <taxon>Multicrustacea</taxon>
        <taxon>Malacostraca</taxon>
        <taxon>Eumalacostraca</taxon>
        <taxon>Peracarida</taxon>
        <taxon>Isopoda</taxon>
        <taxon>Oniscidea</taxon>
        <taxon>Crinocheta</taxon>
        <taxon>Armadillidiidae</taxon>
        <taxon>Armadillidium</taxon>
    </lineage>
</organism>
<sequence length="124" mass="14848">MDFKNKIEIKEEPFGNTEEDINNGQAFEKELEFKEIQKKMVLPNILFINEIKDEPFDVEEEETENNQYVEDVEEEEDREKSHQHLAQISGLHESEIQSSRMFMSAKMSRKRKCIDFEEADQFRI</sequence>
<dbReference type="Proteomes" id="UP000326759">
    <property type="component" value="Unassembled WGS sequence"/>
</dbReference>
<protein>
    <submittedName>
        <fullName evidence="2">Uncharacterized protein</fullName>
    </submittedName>
</protein>
<feature type="region of interest" description="Disordered" evidence="1">
    <location>
        <begin position="1"/>
        <end position="22"/>
    </location>
</feature>
<reference evidence="2 3" key="1">
    <citation type="journal article" date="2019" name="PLoS Biol.">
        <title>Sex chromosomes control vertical transmission of feminizing Wolbachia symbionts in an isopod.</title>
        <authorList>
            <person name="Becking T."/>
            <person name="Chebbi M.A."/>
            <person name="Giraud I."/>
            <person name="Moumen B."/>
            <person name="Laverre T."/>
            <person name="Caubet Y."/>
            <person name="Peccoud J."/>
            <person name="Gilbert C."/>
            <person name="Cordaux R."/>
        </authorList>
    </citation>
    <scope>NUCLEOTIDE SEQUENCE [LARGE SCALE GENOMIC DNA]</scope>
    <source>
        <strain evidence="2">ANa2</strain>
        <tissue evidence="2">Whole body excluding digestive tract and cuticle</tissue>
    </source>
</reference>
<gene>
    <name evidence="2" type="ORF">Anas_09156</name>
</gene>
<name>A0A5N5SXQ5_9CRUS</name>
<dbReference type="AlphaFoldDB" id="A0A5N5SXQ5"/>
<feature type="non-terminal residue" evidence="2">
    <location>
        <position position="124"/>
    </location>
</feature>
<evidence type="ECO:0000256" key="1">
    <source>
        <dbReference type="SAM" id="MobiDB-lite"/>
    </source>
</evidence>
<evidence type="ECO:0000313" key="2">
    <source>
        <dbReference type="EMBL" id="KAB7498469.1"/>
    </source>
</evidence>
<accession>A0A5N5SXQ5</accession>
<dbReference type="EMBL" id="SEYY01019260">
    <property type="protein sequence ID" value="KAB7498469.1"/>
    <property type="molecule type" value="Genomic_DNA"/>
</dbReference>